<evidence type="ECO:0000313" key="2">
    <source>
        <dbReference type="EMBL" id="GHB74830.1"/>
    </source>
</evidence>
<reference evidence="2 3" key="1">
    <citation type="journal article" date="2014" name="Int. J. Syst. Evol. Microbiol.">
        <title>Complete genome sequence of Corynebacterium casei LMG S-19264T (=DSM 44701T), isolated from a smear-ripened cheese.</title>
        <authorList>
            <consortium name="US DOE Joint Genome Institute (JGI-PGF)"/>
            <person name="Walter F."/>
            <person name="Albersmeier A."/>
            <person name="Kalinowski J."/>
            <person name="Ruckert C."/>
        </authorList>
    </citation>
    <scope>NUCLEOTIDE SEQUENCE [LARGE SCALE GENOMIC DNA]</scope>
    <source>
        <strain evidence="2 3">KCTC 12866</strain>
    </source>
</reference>
<gene>
    <name evidence="2" type="ORF">GCM10007390_30620</name>
</gene>
<name>A0A8J3GAH2_9BACT</name>
<organism evidence="2 3">
    <name type="scientific">Persicitalea jodogahamensis</name>
    <dbReference type="NCBI Taxonomy" id="402147"/>
    <lineage>
        <taxon>Bacteria</taxon>
        <taxon>Pseudomonadati</taxon>
        <taxon>Bacteroidota</taxon>
        <taxon>Cytophagia</taxon>
        <taxon>Cytophagales</taxon>
        <taxon>Spirosomataceae</taxon>
        <taxon>Persicitalea</taxon>
    </lineage>
</organism>
<protein>
    <submittedName>
        <fullName evidence="2">Alkaline ceramidase</fullName>
    </submittedName>
</protein>
<dbReference type="Proteomes" id="UP000598271">
    <property type="component" value="Unassembled WGS sequence"/>
</dbReference>
<evidence type="ECO:0000259" key="1">
    <source>
        <dbReference type="Pfam" id="PF04734"/>
    </source>
</evidence>
<accession>A0A8J3GAH2</accession>
<comment type="caution">
    <text evidence="2">The sequence shown here is derived from an EMBL/GenBank/DDBJ whole genome shotgun (WGS) entry which is preliminary data.</text>
</comment>
<sequence>MRLEGKFPLLGIGLLLWLMSHSPLCFGQSYPPTWKAGVARTIITPRESMWMAGFAARDRPSDGVLNELWAKALVLEDAQGQRAVLISTDLLGLPKTISDHIKESLQKKFGLTKAQVLLNSSHTHSGPVLEDALTDIYPLDDTQRAKITRYSRWLETQLVALVGQAIGNLDTASLSSANGVTRFQVNRRNNDANLLTQLTELKGPNDYAVPVIRVVDSKQNIKAIAFGYACHPTVLTGNDWSGDYVSFAQEELEKTYPNATALFFQGAGADQNPLPRRTIPLARQYGLELSAAVKRVVEEELMPLEPKLTAVYKEIDLTLADAPTDEKLNEMANSSVPYYQRWAKRMLAKKEKGEPFAKSSPYPIQVLRLGDQPIVALGGELLIEYAIKIKQMFGEQTFVFGYSNFVMGYIPSATVLREGGYEGETSQMVYGQPAPWHSSIETNILSSVQKVAERAGLVKKN</sequence>
<keyword evidence="3" id="KW-1185">Reference proteome</keyword>
<proteinExistence type="predicted"/>
<dbReference type="AlphaFoldDB" id="A0A8J3GAH2"/>
<dbReference type="InterPro" id="IPR031329">
    <property type="entry name" value="NEUT/ALK_ceramidase_N"/>
</dbReference>
<dbReference type="EMBL" id="BMXF01000003">
    <property type="protein sequence ID" value="GHB74830.1"/>
    <property type="molecule type" value="Genomic_DNA"/>
</dbReference>
<evidence type="ECO:0000313" key="3">
    <source>
        <dbReference type="Proteomes" id="UP000598271"/>
    </source>
</evidence>
<dbReference type="RefSeq" id="WP_229580983.1">
    <property type="nucleotide sequence ID" value="NZ_BMXF01000003.1"/>
</dbReference>
<feature type="domain" description="Neutral/alkaline non-lysosomal ceramidase N-terminal" evidence="1">
    <location>
        <begin position="37"/>
        <end position="258"/>
    </location>
</feature>
<dbReference type="Pfam" id="PF04734">
    <property type="entry name" value="Ceramidase_alk"/>
    <property type="match status" value="1"/>
</dbReference>